<accession>A0A100IK80</accession>
<reference evidence="2" key="1">
    <citation type="journal article" date="2016" name="Genome Announc.">
        <title>Draft genome sequence of Aspergillus niger strain An76.</title>
        <authorList>
            <person name="Gong W."/>
            <person name="Cheng Z."/>
            <person name="Zhang H."/>
            <person name="Liu L."/>
            <person name="Gao P."/>
            <person name="Wang L."/>
        </authorList>
    </citation>
    <scope>NUCLEOTIDE SEQUENCE [LARGE SCALE GENOMIC DNA]</scope>
    <source>
        <strain evidence="2">An76</strain>
    </source>
</reference>
<dbReference type="OMA" id="EAKYLCH"/>
<dbReference type="VEuPathDB" id="FungiDB:ATCC64974_91530"/>
<dbReference type="VEuPathDB" id="FungiDB:ASPNIDRAFT2_1096289"/>
<evidence type="ECO:0000313" key="1">
    <source>
        <dbReference type="EMBL" id="GAQ42400.1"/>
    </source>
</evidence>
<proteinExistence type="predicted"/>
<dbReference type="AlphaFoldDB" id="A0A100IK80"/>
<dbReference type="VEuPathDB" id="FungiDB:An08g09690"/>
<comment type="caution">
    <text evidence="1">The sequence shown here is derived from an EMBL/GenBank/DDBJ whole genome shotgun (WGS) entry which is preliminary data.</text>
</comment>
<name>A0A100IK80_ASPNG</name>
<dbReference type="EMBL" id="BCMY01000007">
    <property type="protein sequence ID" value="GAQ42400.1"/>
    <property type="molecule type" value="Genomic_DNA"/>
</dbReference>
<gene>
    <name evidence="1" type="ORF">ABL_05061</name>
</gene>
<sequence length="260" mass="30156">MSPRWFGQEEVSPGIVIELEKRWRVLSQKEEHQFQGSEQDDPRWSGPSYACIQLKVKQVGSRITPPVNGYMRIYKQIPTEETVADRPEIRAQQAKIVVPPELRAYRQLMDKDSTFTPRLLGSMEQKQGIYSFVPGGYVVWIVTEEVPGIRLGNSIGNETFWVMKPCVRDEIRLSFKEAYLKLHEWGWIPLYDRCSNLVWDENSSTVFFVNWFQAVKLITPQAWTDLRYAGSGLAKLPDTGTQDFRYSYSGFNGNTEGWEW</sequence>
<dbReference type="OrthoDB" id="4207132at2759"/>
<protein>
    <submittedName>
        <fullName evidence="1">Uncharacterized protein</fullName>
    </submittedName>
</protein>
<dbReference type="VEuPathDB" id="FungiDB:M747DRAFT_240628"/>
<evidence type="ECO:0000313" key="2">
    <source>
        <dbReference type="Proteomes" id="UP000068243"/>
    </source>
</evidence>
<organism evidence="1 2">
    <name type="scientific">Aspergillus niger</name>
    <dbReference type="NCBI Taxonomy" id="5061"/>
    <lineage>
        <taxon>Eukaryota</taxon>
        <taxon>Fungi</taxon>
        <taxon>Dikarya</taxon>
        <taxon>Ascomycota</taxon>
        <taxon>Pezizomycotina</taxon>
        <taxon>Eurotiomycetes</taxon>
        <taxon>Eurotiomycetidae</taxon>
        <taxon>Eurotiales</taxon>
        <taxon>Aspergillaceae</taxon>
        <taxon>Aspergillus</taxon>
        <taxon>Aspergillus subgen. Circumdati</taxon>
    </lineage>
</organism>
<dbReference type="Proteomes" id="UP000068243">
    <property type="component" value="Unassembled WGS sequence"/>
</dbReference>